<dbReference type="GO" id="GO:0006281">
    <property type="term" value="P:DNA repair"/>
    <property type="evidence" value="ECO:0007669"/>
    <property type="project" value="TreeGrafter"/>
</dbReference>
<sequence>MKKPYQLLIFDWDGTLADSTAQIVEGVQNAFREHGLNQPTEEDIRQIIGLSLNEAIARLHPGLPARQTEALIDAYRQHYFHRRPPTILFAQAAAALPRLQQHYWLAVATGKSRRGLDLALQETASAHYFLSTRTVDECAAKPQPEMVLSICDELGVAPADALVIGDTTHDLNMAYNARCHAVSVTTGAHAAAQLQTVPHQAMLGGIQDLLRWLNIPNG</sequence>
<dbReference type="EMBL" id="AGAY01000073">
    <property type="protein sequence ID" value="EGY51633.1"/>
    <property type="molecule type" value="Genomic_DNA"/>
</dbReference>
<dbReference type="HOGENOM" id="CLU_045011_19_2_4"/>
<dbReference type="OrthoDB" id="9782449at2"/>
<dbReference type="PATRIC" id="fig|1032488.3.peg.1989"/>
<protein>
    <submittedName>
        <fullName evidence="1">Phosphoglycolate phosphatase</fullName>
        <ecNumber evidence="1">3.1.3.5</ecNumber>
    </submittedName>
</protein>
<dbReference type="GO" id="GO:0005829">
    <property type="term" value="C:cytosol"/>
    <property type="evidence" value="ECO:0007669"/>
    <property type="project" value="TreeGrafter"/>
</dbReference>
<evidence type="ECO:0000313" key="2">
    <source>
        <dbReference type="Proteomes" id="UP000003019"/>
    </source>
</evidence>
<dbReference type="SFLD" id="SFLDG01129">
    <property type="entry name" value="C1.5:_HAD__Beta-PGM__Phosphata"/>
    <property type="match status" value="1"/>
</dbReference>
<dbReference type="Gene3D" id="3.40.50.1000">
    <property type="entry name" value="HAD superfamily/HAD-like"/>
    <property type="match status" value="1"/>
</dbReference>
<dbReference type="STRING" id="1032488.HMPREF9371_2097"/>
<dbReference type="EC" id="3.1.3.5" evidence="1"/>
<dbReference type="GO" id="GO:0008253">
    <property type="term" value="F:5'-nucleotidase activity"/>
    <property type="evidence" value="ECO:0007669"/>
    <property type="project" value="UniProtKB-EC"/>
</dbReference>
<dbReference type="AlphaFoldDB" id="G4CKF7"/>
<dbReference type="SUPFAM" id="SSF56784">
    <property type="entry name" value="HAD-like"/>
    <property type="match status" value="1"/>
</dbReference>
<dbReference type="SFLD" id="SFLDS00003">
    <property type="entry name" value="Haloacid_Dehalogenase"/>
    <property type="match status" value="1"/>
</dbReference>
<dbReference type="NCBIfam" id="TIGR01549">
    <property type="entry name" value="HAD-SF-IA-v1"/>
    <property type="match status" value="1"/>
</dbReference>
<dbReference type="GO" id="GO:0008967">
    <property type="term" value="F:phosphoglycolate phosphatase activity"/>
    <property type="evidence" value="ECO:0007669"/>
    <property type="project" value="TreeGrafter"/>
</dbReference>
<dbReference type="InterPro" id="IPR036412">
    <property type="entry name" value="HAD-like_sf"/>
</dbReference>
<dbReference type="PANTHER" id="PTHR43434">
    <property type="entry name" value="PHOSPHOGLYCOLATE PHOSPHATASE"/>
    <property type="match status" value="1"/>
</dbReference>
<dbReference type="Gene3D" id="1.10.150.240">
    <property type="entry name" value="Putative phosphatase, domain 2"/>
    <property type="match status" value="1"/>
</dbReference>
<keyword evidence="2" id="KW-1185">Reference proteome</keyword>
<dbReference type="InterPro" id="IPR006439">
    <property type="entry name" value="HAD-SF_hydro_IA"/>
</dbReference>
<reference evidence="1 2" key="1">
    <citation type="submission" date="2011-05" db="EMBL/GenBank/DDBJ databases">
        <authorList>
            <person name="Muzny D."/>
            <person name="Qin X."/>
            <person name="Deng J."/>
            <person name="Jiang H."/>
            <person name="Liu Y."/>
            <person name="Qu J."/>
            <person name="Song X.-Z."/>
            <person name="Zhang L."/>
            <person name="Thornton R."/>
            <person name="Coyle M."/>
            <person name="Francisco L."/>
            <person name="Jackson L."/>
            <person name="Javaid M."/>
            <person name="Korchina V."/>
            <person name="Kovar C."/>
            <person name="Mata R."/>
            <person name="Mathew T."/>
            <person name="Ngo R."/>
            <person name="Nguyen L."/>
            <person name="Nguyen N."/>
            <person name="Okwuonu G."/>
            <person name="Ongeri F."/>
            <person name="Pham C."/>
            <person name="Simmons D."/>
            <person name="Wilczek-Boney K."/>
            <person name="Hale W."/>
            <person name="Jakkamsetti A."/>
            <person name="Pham P."/>
            <person name="Ruth R."/>
            <person name="San Lucas F."/>
            <person name="Warren J."/>
            <person name="Zhang J."/>
            <person name="Zhao Z."/>
            <person name="Zhou C."/>
            <person name="Zhu D."/>
            <person name="Lee S."/>
            <person name="Bess C."/>
            <person name="Blankenburg K."/>
            <person name="Forbes L."/>
            <person name="Fu Q."/>
            <person name="Gubbala S."/>
            <person name="Hirani K."/>
            <person name="Jayaseelan J.C."/>
            <person name="Lara F."/>
            <person name="Munidasa M."/>
            <person name="Palculict T."/>
            <person name="Patil S."/>
            <person name="Pu L.-L."/>
            <person name="Saada N."/>
            <person name="Tang L."/>
            <person name="Weissenberger G."/>
            <person name="Zhu Y."/>
            <person name="Hemphill L."/>
            <person name="Shang Y."/>
            <person name="Youmans B."/>
            <person name="Ayvaz T."/>
            <person name="Ross M."/>
            <person name="Santibanez J."/>
            <person name="Aqrawi P."/>
            <person name="Gross S."/>
            <person name="Joshi V."/>
            <person name="Fowler G."/>
            <person name="Nazareth L."/>
            <person name="Reid J."/>
            <person name="Worley K."/>
            <person name="Petrosino J."/>
            <person name="Highlander S."/>
            <person name="Gibbs R."/>
        </authorList>
    </citation>
    <scope>NUCLEOTIDE SEQUENCE [LARGE SCALE GENOMIC DNA]</scope>
    <source>
        <strain evidence="1 2">871</strain>
    </source>
</reference>
<organism evidence="1 2">
    <name type="scientific">Neisseria shayeganii 871</name>
    <dbReference type="NCBI Taxonomy" id="1032488"/>
    <lineage>
        <taxon>Bacteria</taxon>
        <taxon>Pseudomonadati</taxon>
        <taxon>Pseudomonadota</taxon>
        <taxon>Betaproteobacteria</taxon>
        <taxon>Neisseriales</taxon>
        <taxon>Neisseriaceae</taxon>
        <taxon>Neisseria</taxon>
    </lineage>
</organism>
<dbReference type="PANTHER" id="PTHR43434:SF24">
    <property type="entry name" value="HYDROLASE-RELATED"/>
    <property type="match status" value="1"/>
</dbReference>
<dbReference type="InterPro" id="IPR041492">
    <property type="entry name" value="HAD_2"/>
</dbReference>
<comment type="caution">
    <text evidence="1">The sequence shown here is derived from an EMBL/GenBank/DDBJ whole genome shotgun (WGS) entry which is preliminary data.</text>
</comment>
<dbReference type="Pfam" id="PF13419">
    <property type="entry name" value="HAD_2"/>
    <property type="match status" value="1"/>
</dbReference>
<gene>
    <name evidence="1" type="primary">nt5e</name>
    <name evidence="1" type="ORF">HMPREF9371_2097</name>
</gene>
<proteinExistence type="predicted"/>
<evidence type="ECO:0000313" key="1">
    <source>
        <dbReference type="EMBL" id="EGY51633.1"/>
    </source>
</evidence>
<name>G4CKF7_9NEIS</name>
<dbReference type="InterPro" id="IPR023198">
    <property type="entry name" value="PGP-like_dom2"/>
</dbReference>
<dbReference type="InterPro" id="IPR050155">
    <property type="entry name" value="HAD-like_hydrolase_sf"/>
</dbReference>
<dbReference type="InterPro" id="IPR023214">
    <property type="entry name" value="HAD_sf"/>
</dbReference>
<dbReference type="RefSeq" id="WP_009119783.1">
    <property type="nucleotide sequence ID" value="NZ_JH164926.1"/>
</dbReference>
<keyword evidence="1" id="KW-0378">Hydrolase</keyword>
<dbReference type="Proteomes" id="UP000003019">
    <property type="component" value="Unassembled WGS sequence"/>
</dbReference>
<accession>G4CKF7</accession>